<proteinExistence type="predicted"/>
<dbReference type="AlphaFoldDB" id="A0A7C2NVM9"/>
<dbReference type="InterPro" id="IPR006553">
    <property type="entry name" value="Leu-rich_rpt_Cys-con_subtyp"/>
</dbReference>
<feature type="region of interest" description="Disordered" evidence="1">
    <location>
        <begin position="1"/>
        <end position="22"/>
    </location>
</feature>
<feature type="region of interest" description="Disordered" evidence="1">
    <location>
        <begin position="42"/>
        <end position="112"/>
    </location>
</feature>
<dbReference type="GO" id="GO:0019005">
    <property type="term" value="C:SCF ubiquitin ligase complex"/>
    <property type="evidence" value="ECO:0007669"/>
    <property type="project" value="TreeGrafter"/>
</dbReference>
<dbReference type="Gene3D" id="3.80.10.10">
    <property type="entry name" value="Ribonuclease Inhibitor"/>
    <property type="match status" value="1"/>
</dbReference>
<accession>A0A7C2NVM9</accession>
<dbReference type="SUPFAM" id="SSF52047">
    <property type="entry name" value="RNI-like"/>
    <property type="match status" value="1"/>
</dbReference>
<dbReference type="Pfam" id="PF13516">
    <property type="entry name" value="LRR_6"/>
    <property type="match status" value="2"/>
</dbReference>
<evidence type="ECO:0000256" key="1">
    <source>
        <dbReference type="SAM" id="MobiDB-lite"/>
    </source>
</evidence>
<protein>
    <recommendedName>
        <fullName evidence="3">Leucine-rich repeat domain-containing protein</fullName>
    </recommendedName>
</protein>
<name>A0A7C2NVM9_9PLAN</name>
<gene>
    <name evidence="2" type="ORF">ENQ76_01395</name>
</gene>
<evidence type="ECO:0000313" key="2">
    <source>
        <dbReference type="EMBL" id="HEN14109.1"/>
    </source>
</evidence>
<dbReference type="GO" id="GO:0031146">
    <property type="term" value="P:SCF-dependent proteasomal ubiquitin-dependent protein catabolic process"/>
    <property type="evidence" value="ECO:0007669"/>
    <property type="project" value="TreeGrafter"/>
</dbReference>
<evidence type="ECO:0008006" key="3">
    <source>
        <dbReference type="Google" id="ProtNLM"/>
    </source>
</evidence>
<dbReference type="InterPro" id="IPR032675">
    <property type="entry name" value="LRR_dom_sf"/>
</dbReference>
<comment type="caution">
    <text evidence="2">The sequence shown here is derived from an EMBL/GenBank/DDBJ whole genome shotgun (WGS) entry which is preliminary data.</text>
</comment>
<organism evidence="2">
    <name type="scientific">Schlesneria paludicola</name>
    <dbReference type="NCBI Taxonomy" id="360056"/>
    <lineage>
        <taxon>Bacteria</taxon>
        <taxon>Pseudomonadati</taxon>
        <taxon>Planctomycetota</taxon>
        <taxon>Planctomycetia</taxon>
        <taxon>Planctomycetales</taxon>
        <taxon>Planctomycetaceae</taxon>
        <taxon>Schlesneria</taxon>
    </lineage>
</organism>
<dbReference type="PANTHER" id="PTHR13318">
    <property type="entry name" value="PARTNER OF PAIRED, ISOFORM B-RELATED"/>
    <property type="match status" value="1"/>
</dbReference>
<dbReference type="InterPro" id="IPR001611">
    <property type="entry name" value="Leu-rich_rpt"/>
</dbReference>
<dbReference type="EMBL" id="DSOK01000043">
    <property type="protein sequence ID" value="HEN14109.1"/>
    <property type="molecule type" value="Genomic_DNA"/>
</dbReference>
<dbReference type="SMART" id="SM00367">
    <property type="entry name" value="LRR_CC"/>
    <property type="match status" value="2"/>
</dbReference>
<reference evidence="2" key="1">
    <citation type="journal article" date="2020" name="mSystems">
        <title>Genome- and Community-Level Interaction Insights into Carbon Utilization and Element Cycling Functions of Hydrothermarchaeota in Hydrothermal Sediment.</title>
        <authorList>
            <person name="Zhou Z."/>
            <person name="Liu Y."/>
            <person name="Xu W."/>
            <person name="Pan J."/>
            <person name="Luo Z.H."/>
            <person name="Li M."/>
        </authorList>
    </citation>
    <scope>NUCLEOTIDE SEQUENCE [LARGE SCALE GENOMIC DNA]</scope>
    <source>
        <strain evidence="2">SpSt-339</strain>
    </source>
</reference>
<sequence length="296" mass="31183">MIAGAPETLIAPSGSRCRGSGVRRHLRKLTVLGTALAACGCGDPPSSETPTLSPPAVATAAEPEPAATPTAVVETTAAGDSSPEKMGTEFPPPASEPVRETHAPPAEAPRIPPELREPVAALRKLGARIEFGAGDRLIGVDLTDRPVTDADLVHLRPLSELRSLNLSGTNITDAGLKELGENAKLKFLYLFNTPITDAGLQALEPLSRLEVLCLDQTEITDAGLETLKAFTRLEKLHVHSRQTITDAGLEALAVHRRLFELRIGGPGVTEAGRNRLQTALPNCTIAFDAASEAPTD</sequence>
<feature type="compositionally biased region" description="Low complexity" evidence="1">
    <location>
        <begin position="44"/>
        <end position="78"/>
    </location>
</feature>